<keyword evidence="3" id="KW-1185">Reference proteome</keyword>
<feature type="compositionally biased region" description="Acidic residues" evidence="1">
    <location>
        <begin position="323"/>
        <end position="333"/>
    </location>
</feature>
<evidence type="ECO:0000313" key="3">
    <source>
        <dbReference type="Proteomes" id="UP000023152"/>
    </source>
</evidence>
<reference evidence="2 3" key="1">
    <citation type="journal article" date="2013" name="Curr. Biol.">
        <title>The Genome of the Foraminiferan Reticulomyxa filosa.</title>
        <authorList>
            <person name="Glockner G."/>
            <person name="Hulsmann N."/>
            <person name="Schleicher M."/>
            <person name="Noegel A.A."/>
            <person name="Eichinger L."/>
            <person name="Gallinger C."/>
            <person name="Pawlowski J."/>
            <person name="Sierra R."/>
            <person name="Euteneuer U."/>
            <person name="Pillet L."/>
            <person name="Moustafa A."/>
            <person name="Platzer M."/>
            <person name="Groth M."/>
            <person name="Szafranski K."/>
            <person name="Schliwa M."/>
        </authorList>
    </citation>
    <scope>NUCLEOTIDE SEQUENCE [LARGE SCALE GENOMIC DNA]</scope>
</reference>
<proteinExistence type="predicted"/>
<feature type="compositionally biased region" description="Basic and acidic residues" evidence="1">
    <location>
        <begin position="107"/>
        <end position="143"/>
    </location>
</feature>
<evidence type="ECO:0000313" key="2">
    <source>
        <dbReference type="EMBL" id="ETO12661.1"/>
    </source>
</evidence>
<feature type="compositionally biased region" description="Basic and acidic residues" evidence="1">
    <location>
        <begin position="297"/>
        <end position="322"/>
    </location>
</feature>
<gene>
    <name evidence="2" type="ORF">RFI_24715</name>
</gene>
<evidence type="ECO:0000256" key="1">
    <source>
        <dbReference type="SAM" id="MobiDB-lite"/>
    </source>
</evidence>
<dbReference type="EMBL" id="ASPP01021232">
    <property type="protein sequence ID" value="ETO12661.1"/>
    <property type="molecule type" value="Genomic_DNA"/>
</dbReference>
<feature type="compositionally biased region" description="Basic and acidic residues" evidence="1">
    <location>
        <begin position="158"/>
        <end position="167"/>
    </location>
</feature>
<accession>X6MG50</accession>
<sequence length="333" mass="36857">MLSINNENDMIKSVISKNTGFPNWAAIDSSPSFSRFYFAKATSQSKLIVLSLNKNKLFFILPLGQGNLKSTSDDNWDDASDEDTTSKAKSKKKSSKFDDESSSDNGEADKGTEEISNPKKPPLKEPAKDVASKKLVETTKDATSRQVAEPAKNIAPKKVAEPAEAKQEAPQPARPTKTVKDDRPMLSGAVKLTQFPLGSGDDCKNLATQLSTMVLDKFYNEDINRNDLFVLLNTLLPGIMDELDLVDCQQISSKVDSILKKKQQGMKRGKKMSSLFLNKLCAIIEQNTKPQLGKKFQGKDAKKTVDSTEKKKQPTGNERNEGDYDSDDFELFD</sequence>
<organism evidence="2 3">
    <name type="scientific">Reticulomyxa filosa</name>
    <dbReference type="NCBI Taxonomy" id="46433"/>
    <lineage>
        <taxon>Eukaryota</taxon>
        <taxon>Sar</taxon>
        <taxon>Rhizaria</taxon>
        <taxon>Retaria</taxon>
        <taxon>Foraminifera</taxon>
        <taxon>Monothalamids</taxon>
        <taxon>Reticulomyxidae</taxon>
        <taxon>Reticulomyxa</taxon>
    </lineage>
</organism>
<feature type="region of interest" description="Disordered" evidence="1">
    <location>
        <begin position="70"/>
        <end position="181"/>
    </location>
</feature>
<feature type="compositionally biased region" description="Acidic residues" evidence="1">
    <location>
        <begin position="74"/>
        <end position="83"/>
    </location>
</feature>
<feature type="region of interest" description="Disordered" evidence="1">
    <location>
        <begin position="293"/>
        <end position="333"/>
    </location>
</feature>
<protein>
    <submittedName>
        <fullName evidence="2">Uncharacterized protein</fullName>
    </submittedName>
</protein>
<dbReference type="Proteomes" id="UP000023152">
    <property type="component" value="Unassembled WGS sequence"/>
</dbReference>
<name>X6MG50_RETFI</name>
<comment type="caution">
    <text evidence="2">The sequence shown here is derived from an EMBL/GenBank/DDBJ whole genome shotgun (WGS) entry which is preliminary data.</text>
</comment>
<dbReference type="AlphaFoldDB" id="X6MG50"/>